<accession>A0ABP8G8C3</accession>
<gene>
    <name evidence="2" type="ORF">GCM10023149_17940</name>
</gene>
<comment type="caution">
    <text evidence="2">The sequence shown here is derived from an EMBL/GenBank/DDBJ whole genome shotgun (WGS) entry which is preliminary data.</text>
</comment>
<dbReference type="RefSeq" id="WP_345210696.1">
    <property type="nucleotide sequence ID" value="NZ_BAABFT010000003.1"/>
</dbReference>
<keyword evidence="3" id="KW-1185">Reference proteome</keyword>
<evidence type="ECO:0000259" key="1">
    <source>
        <dbReference type="Pfam" id="PF07978"/>
    </source>
</evidence>
<evidence type="ECO:0000313" key="2">
    <source>
        <dbReference type="EMBL" id="GAA4319304.1"/>
    </source>
</evidence>
<dbReference type="Pfam" id="PF07978">
    <property type="entry name" value="NIPSNAP"/>
    <property type="match status" value="1"/>
</dbReference>
<organism evidence="2 3">
    <name type="scientific">Mucilaginibacter gynuensis</name>
    <dbReference type="NCBI Taxonomy" id="1302236"/>
    <lineage>
        <taxon>Bacteria</taxon>
        <taxon>Pseudomonadati</taxon>
        <taxon>Bacteroidota</taxon>
        <taxon>Sphingobacteriia</taxon>
        <taxon>Sphingobacteriales</taxon>
        <taxon>Sphingobacteriaceae</taxon>
        <taxon>Mucilaginibacter</taxon>
    </lineage>
</organism>
<protein>
    <submittedName>
        <fullName evidence="2">NIPSNAP family protein</fullName>
    </submittedName>
</protein>
<evidence type="ECO:0000313" key="3">
    <source>
        <dbReference type="Proteomes" id="UP001500582"/>
    </source>
</evidence>
<dbReference type="SUPFAM" id="SSF54909">
    <property type="entry name" value="Dimeric alpha+beta barrel"/>
    <property type="match status" value="1"/>
</dbReference>
<sequence>MANAKSASGYYYKLAVYHYKTAAQETRLDTYFQQAYLPALHRAGFKQIGVFKPVEQDTADKKIYVLIPASSWDKLKDVDEKLSSDNTYTSAAADYTDALYNNAPYDRIETILLKAFTKMPVPAIPNLNGDKNERVYELRSYESATEKQHINKVKMFNDGNEVALFNRLGFNAVFYGDVIAGGHMPNLMYMTTFNNKADRDKHWDAFGSDAEWKELSARPEYQHNVSKNTIVFLRPAQYSDF</sequence>
<dbReference type="EMBL" id="BAABFT010000003">
    <property type="protein sequence ID" value="GAA4319304.1"/>
    <property type="molecule type" value="Genomic_DNA"/>
</dbReference>
<dbReference type="InterPro" id="IPR011008">
    <property type="entry name" value="Dimeric_a/b-barrel"/>
</dbReference>
<proteinExistence type="predicted"/>
<dbReference type="Gene3D" id="3.30.70.100">
    <property type="match status" value="2"/>
</dbReference>
<dbReference type="InterPro" id="IPR012577">
    <property type="entry name" value="NIPSNAP"/>
</dbReference>
<reference evidence="3" key="1">
    <citation type="journal article" date="2019" name="Int. J. Syst. Evol. Microbiol.">
        <title>The Global Catalogue of Microorganisms (GCM) 10K type strain sequencing project: providing services to taxonomists for standard genome sequencing and annotation.</title>
        <authorList>
            <consortium name="The Broad Institute Genomics Platform"/>
            <consortium name="The Broad Institute Genome Sequencing Center for Infectious Disease"/>
            <person name="Wu L."/>
            <person name="Ma J."/>
        </authorList>
    </citation>
    <scope>NUCLEOTIDE SEQUENCE [LARGE SCALE GENOMIC DNA]</scope>
    <source>
        <strain evidence="3">JCM 17705</strain>
    </source>
</reference>
<dbReference type="Proteomes" id="UP001500582">
    <property type="component" value="Unassembled WGS sequence"/>
</dbReference>
<feature type="domain" description="NIPSNAP" evidence="1">
    <location>
        <begin position="136"/>
        <end position="239"/>
    </location>
</feature>
<name>A0ABP8G8C3_9SPHI</name>